<organism evidence="1 2">
    <name type="scientific">Gossypium davidsonii</name>
    <name type="common">Davidson's cotton</name>
    <name type="synonym">Gossypium klotzschianum subsp. davidsonii</name>
    <dbReference type="NCBI Taxonomy" id="34287"/>
    <lineage>
        <taxon>Eukaryota</taxon>
        <taxon>Viridiplantae</taxon>
        <taxon>Streptophyta</taxon>
        <taxon>Embryophyta</taxon>
        <taxon>Tracheophyta</taxon>
        <taxon>Spermatophyta</taxon>
        <taxon>Magnoliopsida</taxon>
        <taxon>eudicotyledons</taxon>
        <taxon>Gunneridae</taxon>
        <taxon>Pentapetalae</taxon>
        <taxon>rosids</taxon>
        <taxon>malvids</taxon>
        <taxon>Malvales</taxon>
        <taxon>Malvaceae</taxon>
        <taxon>Malvoideae</taxon>
        <taxon>Gossypium</taxon>
    </lineage>
</organism>
<name>A0A7J8R4J7_GOSDV</name>
<evidence type="ECO:0000313" key="2">
    <source>
        <dbReference type="Proteomes" id="UP000593561"/>
    </source>
</evidence>
<sequence>TTIGLSVTGGVVWDETGKWLLGYNRFLGKCSVFDTELWDILDGLLLLQK</sequence>
<dbReference type="Proteomes" id="UP000593561">
    <property type="component" value="Unassembled WGS sequence"/>
</dbReference>
<keyword evidence="2" id="KW-1185">Reference proteome</keyword>
<proteinExistence type="predicted"/>
<feature type="non-terminal residue" evidence="1">
    <location>
        <position position="1"/>
    </location>
</feature>
<comment type="caution">
    <text evidence="1">The sequence shown here is derived from an EMBL/GenBank/DDBJ whole genome shotgun (WGS) entry which is preliminary data.</text>
</comment>
<evidence type="ECO:0008006" key="3">
    <source>
        <dbReference type="Google" id="ProtNLM"/>
    </source>
</evidence>
<gene>
    <name evidence="1" type="ORF">Godav_020945</name>
</gene>
<protein>
    <recommendedName>
        <fullName evidence="3">RNase H type-1 domain-containing protein</fullName>
    </recommendedName>
</protein>
<dbReference type="EMBL" id="JABFAC010000003">
    <property type="protein sequence ID" value="MBA0608759.1"/>
    <property type="molecule type" value="Genomic_DNA"/>
</dbReference>
<evidence type="ECO:0000313" key="1">
    <source>
        <dbReference type="EMBL" id="MBA0608759.1"/>
    </source>
</evidence>
<reference evidence="1 2" key="1">
    <citation type="journal article" date="2019" name="Genome Biol. Evol.">
        <title>Insights into the evolution of the New World diploid cottons (Gossypium, subgenus Houzingenia) based on genome sequencing.</title>
        <authorList>
            <person name="Grover C.E."/>
            <person name="Arick M.A. 2nd"/>
            <person name="Thrash A."/>
            <person name="Conover J.L."/>
            <person name="Sanders W.S."/>
            <person name="Peterson D.G."/>
            <person name="Frelichowski J.E."/>
            <person name="Scheffler J.A."/>
            <person name="Scheffler B.E."/>
            <person name="Wendel J.F."/>
        </authorList>
    </citation>
    <scope>NUCLEOTIDE SEQUENCE [LARGE SCALE GENOMIC DNA]</scope>
    <source>
        <strain evidence="1">27</strain>
        <tissue evidence="1">Leaf</tissue>
    </source>
</reference>
<accession>A0A7J8R4J7</accession>
<dbReference type="AlphaFoldDB" id="A0A7J8R4J7"/>